<evidence type="ECO:0008006" key="3">
    <source>
        <dbReference type="Google" id="ProtNLM"/>
    </source>
</evidence>
<keyword evidence="2" id="KW-1185">Reference proteome</keyword>
<gene>
    <name evidence="1" type="ORF">V6N12_067317</name>
</gene>
<sequence length="66" mass="7237">MANQVVDVSGAKEAWVAPTDGAVRGLNWKLVRVSRENNTMADNLAKAGIDRIRLVSECDRAWRIAA</sequence>
<accession>A0ABR2BER0</accession>
<dbReference type="EMBL" id="JBBPBM010000128">
    <property type="protein sequence ID" value="KAK8505350.1"/>
    <property type="molecule type" value="Genomic_DNA"/>
</dbReference>
<dbReference type="Proteomes" id="UP001472677">
    <property type="component" value="Unassembled WGS sequence"/>
</dbReference>
<proteinExistence type="predicted"/>
<name>A0ABR2BER0_9ROSI</name>
<protein>
    <recommendedName>
        <fullName evidence="3">RNase H type-1 domain-containing protein</fullName>
    </recommendedName>
</protein>
<reference evidence="1 2" key="1">
    <citation type="journal article" date="2024" name="G3 (Bethesda)">
        <title>Genome assembly of Hibiscus sabdariffa L. provides insights into metabolisms of medicinal natural products.</title>
        <authorList>
            <person name="Kim T."/>
        </authorList>
    </citation>
    <scope>NUCLEOTIDE SEQUENCE [LARGE SCALE GENOMIC DNA]</scope>
    <source>
        <strain evidence="1">TK-2024</strain>
        <tissue evidence="1">Old leaves</tissue>
    </source>
</reference>
<evidence type="ECO:0000313" key="2">
    <source>
        <dbReference type="Proteomes" id="UP001472677"/>
    </source>
</evidence>
<organism evidence="1 2">
    <name type="scientific">Hibiscus sabdariffa</name>
    <name type="common">roselle</name>
    <dbReference type="NCBI Taxonomy" id="183260"/>
    <lineage>
        <taxon>Eukaryota</taxon>
        <taxon>Viridiplantae</taxon>
        <taxon>Streptophyta</taxon>
        <taxon>Embryophyta</taxon>
        <taxon>Tracheophyta</taxon>
        <taxon>Spermatophyta</taxon>
        <taxon>Magnoliopsida</taxon>
        <taxon>eudicotyledons</taxon>
        <taxon>Gunneridae</taxon>
        <taxon>Pentapetalae</taxon>
        <taxon>rosids</taxon>
        <taxon>malvids</taxon>
        <taxon>Malvales</taxon>
        <taxon>Malvaceae</taxon>
        <taxon>Malvoideae</taxon>
        <taxon>Hibiscus</taxon>
    </lineage>
</organism>
<evidence type="ECO:0000313" key="1">
    <source>
        <dbReference type="EMBL" id="KAK8505350.1"/>
    </source>
</evidence>
<comment type="caution">
    <text evidence="1">The sequence shown here is derived from an EMBL/GenBank/DDBJ whole genome shotgun (WGS) entry which is preliminary data.</text>
</comment>